<keyword evidence="1" id="KW-1015">Disulfide bond</keyword>
<dbReference type="Gene3D" id="3.10.100.10">
    <property type="entry name" value="Mannose-Binding Protein A, subunit A"/>
    <property type="match status" value="1"/>
</dbReference>
<dbReference type="PROSITE" id="PS50041">
    <property type="entry name" value="C_TYPE_LECTIN_2"/>
    <property type="match status" value="1"/>
</dbReference>
<evidence type="ECO:0000313" key="3">
    <source>
        <dbReference type="EnsemblMetazoa" id="AMAM004993-PA"/>
    </source>
</evidence>
<keyword evidence="4" id="KW-1185">Reference proteome</keyword>
<feature type="domain" description="C-type lectin" evidence="2">
    <location>
        <begin position="22"/>
        <end position="114"/>
    </location>
</feature>
<dbReference type="SMART" id="SM00034">
    <property type="entry name" value="CLECT"/>
    <property type="match status" value="1"/>
</dbReference>
<organism evidence="3 4">
    <name type="scientific">Anopheles maculatus</name>
    <dbReference type="NCBI Taxonomy" id="74869"/>
    <lineage>
        <taxon>Eukaryota</taxon>
        <taxon>Metazoa</taxon>
        <taxon>Ecdysozoa</taxon>
        <taxon>Arthropoda</taxon>
        <taxon>Hexapoda</taxon>
        <taxon>Insecta</taxon>
        <taxon>Pterygota</taxon>
        <taxon>Neoptera</taxon>
        <taxon>Endopterygota</taxon>
        <taxon>Diptera</taxon>
        <taxon>Nematocera</taxon>
        <taxon>Culicoidea</taxon>
        <taxon>Culicidae</taxon>
        <taxon>Anophelinae</taxon>
        <taxon>Anopheles</taxon>
        <taxon>Anopheles maculatus group</taxon>
    </lineage>
</organism>
<evidence type="ECO:0000256" key="1">
    <source>
        <dbReference type="ARBA" id="ARBA00023157"/>
    </source>
</evidence>
<dbReference type="Pfam" id="PF00059">
    <property type="entry name" value="Lectin_C"/>
    <property type="match status" value="1"/>
</dbReference>
<protein>
    <submittedName>
        <fullName evidence="3">C-type lectin domain-containing protein</fullName>
    </submittedName>
</protein>
<reference evidence="4" key="1">
    <citation type="submission" date="2013-09" db="EMBL/GenBank/DDBJ databases">
        <title>The Genome Sequence of Anopheles maculatus species B.</title>
        <authorList>
            <consortium name="The Broad Institute Genomics Platform"/>
            <person name="Neafsey D.E."/>
            <person name="Besansky N."/>
            <person name="Howell P."/>
            <person name="Walton C."/>
            <person name="Young S.K."/>
            <person name="Zeng Q."/>
            <person name="Gargeya S."/>
            <person name="Fitzgerald M."/>
            <person name="Haas B."/>
            <person name="Abouelleil A."/>
            <person name="Allen A.W."/>
            <person name="Alvarado L."/>
            <person name="Arachchi H.M."/>
            <person name="Berlin A.M."/>
            <person name="Chapman S.B."/>
            <person name="Gainer-Dewar J."/>
            <person name="Goldberg J."/>
            <person name="Griggs A."/>
            <person name="Gujja S."/>
            <person name="Hansen M."/>
            <person name="Howarth C."/>
            <person name="Imamovic A."/>
            <person name="Ireland A."/>
            <person name="Larimer J."/>
            <person name="McCowan C."/>
            <person name="Murphy C."/>
            <person name="Pearson M."/>
            <person name="Poon T.W."/>
            <person name="Priest M."/>
            <person name="Roberts A."/>
            <person name="Saif S."/>
            <person name="Shea T."/>
            <person name="Sisk P."/>
            <person name="Sykes S."/>
            <person name="Wortman J."/>
            <person name="Nusbaum C."/>
            <person name="Birren B."/>
        </authorList>
    </citation>
    <scope>NUCLEOTIDE SEQUENCE [LARGE SCALE GENOMIC DNA]</scope>
    <source>
        <strain evidence="4">maculatus3</strain>
    </source>
</reference>
<dbReference type="SUPFAM" id="SSF56436">
    <property type="entry name" value="C-type lectin-like"/>
    <property type="match status" value="1"/>
</dbReference>
<dbReference type="VEuPathDB" id="VectorBase:AMAM004993"/>
<dbReference type="InterPro" id="IPR018378">
    <property type="entry name" value="C-type_lectin_CS"/>
</dbReference>
<proteinExistence type="predicted"/>
<dbReference type="InterPro" id="IPR050111">
    <property type="entry name" value="C-type_lectin/snaclec_domain"/>
</dbReference>
<dbReference type="AlphaFoldDB" id="A0A182SE75"/>
<dbReference type="Proteomes" id="UP000075901">
    <property type="component" value="Unassembled WGS sequence"/>
</dbReference>
<name>A0A182SE75_9DIPT</name>
<dbReference type="InterPro" id="IPR001304">
    <property type="entry name" value="C-type_lectin-like"/>
</dbReference>
<dbReference type="EnsemblMetazoa" id="AMAM004993-RA">
    <property type="protein sequence ID" value="AMAM004993-PA"/>
    <property type="gene ID" value="AMAM004993"/>
</dbReference>
<dbReference type="InterPro" id="IPR016186">
    <property type="entry name" value="C-type_lectin-like/link_sf"/>
</dbReference>
<evidence type="ECO:0000313" key="4">
    <source>
        <dbReference type="Proteomes" id="UP000075901"/>
    </source>
</evidence>
<sequence>MFSDVHDGSLWLGYTPTRCHACRQKGGHLASVESADENARVEAAIKAVVGDKASYWWIGGMDYGAEGRFVWYPLNKVVDYKNFVPGEPNNSYGAEDCLAVDSTKQYKWNDVGCNAQVEGYVCAFIR</sequence>
<dbReference type="PANTHER" id="PTHR22803">
    <property type="entry name" value="MANNOSE, PHOSPHOLIPASE, LECTIN RECEPTOR RELATED"/>
    <property type="match status" value="1"/>
</dbReference>
<reference evidence="3" key="2">
    <citation type="submission" date="2020-05" db="UniProtKB">
        <authorList>
            <consortium name="EnsemblMetazoa"/>
        </authorList>
    </citation>
    <scope>IDENTIFICATION</scope>
    <source>
        <strain evidence="3">maculatus3</strain>
    </source>
</reference>
<dbReference type="InterPro" id="IPR016187">
    <property type="entry name" value="CTDL_fold"/>
</dbReference>
<dbReference type="PROSITE" id="PS00615">
    <property type="entry name" value="C_TYPE_LECTIN_1"/>
    <property type="match status" value="1"/>
</dbReference>
<evidence type="ECO:0000259" key="2">
    <source>
        <dbReference type="PROSITE" id="PS50041"/>
    </source>
</evidence>
<dbReference type="CDD" id="cd00037">
    <property type="entry name" value="CLECT"/>
    <property type="match status" value="1"/>
</dbReference>
<accession>A0A182SE75</accession>